<evidence type="ECO:0000256" key="1">
    <source>
        <dbReference type="ARBA" id="ARBA00012838"/>
    </source>
</evidence>
<dbReference type="CDD" id="cd01200">
    <property type="entry name" value="WHEPGMRS_RNA"/>
    <property type="match status" value="1"/>
</dbReference>
<keyword evidence="3 7" id="KW-0547">Nucleotide-binding</keyword>
<proteinExistence type="inferred from homology"/>
<gene>
    <name evidence="10" type="ORF">EHUX00137_LOCUS15348</name>
</gene>
<dbReference type="InterPro" id="IPR014729">
    <property type="entry name" value="Rossmann-like_a/b/a_fold"/>
</dbReference>
<dbReference type="SMART" id="SM00991">
    <property type="entry name" value="WHEP-TRS"/>
    <property type="match status" value="1"/>
</dbReference>
<dbReference type="Pfam" id="PF00458">
    <property type="entry name" value="WHEP-TRS"/>
    <property type="match status" value="1"/>
</dbReference>
<dbReference type="InterPro" id="IPR009080">
    <property type="entry name" value="tRNAsynth_Ia_anticodon-bd"/>
</dbReference>
<evidence type="ECO:0000256" key="7">
    <source>
        <dbReference type="RuleBase" id="RU363039"/>
    </source>
</evidence>
<dbReference type="Gene3D" id="1.10.287.10">
    <property type="entry name" value="S15/NS1, RNA-binding"/>
    <property type="match status" value="1"/>
</dbReference>
<dbReference type="Gene3D" id="2.170.220.10">
    <property type="match status" value="1"/>
</dbReference>
<dbReference type="Gene3D" id="3.40.50.620">
    <property type="entry name" value="HUPs"/>
    <property type="match status" value="1"/>
</dbReference>
<feature type="compositionally biased region" description="Basic residues" evidence="8">
    <location>
        <begin position="397"/>
        <end position="408"/>
    </location>
</feature>
<reference evidence="10" key="1">
    <citation type="submission" date="2021-01" db="EMBL/GenBank/DDBJ databases">
        <authorList>
            <person name="Corre E."/>
            <person name="Pelletier E."/>
            <person name="Niang G."/>
            <person name="Scheremetjew M."/>
            <person name="Finn R."/>
            <person name="Kale V."/>
            <person name="Holt S."/>
            <person name="Cochrane G."/>
            <person name="Meng A."/>
            <person name="Brown T."/>
            <person name="Cohen L."/>
        </authorList>
    </citation>
    <scope>NUCLEOTIDE SEQUENCE</scope>
    <source>
        <strain evidence="10">379</strain>
    </source>
</reference>
<dbReference type="EMBL" id="HBIR01020218">
    <property type="protein sequence ID" value="CAE0546057.1"/>
    <property type="molecule type" value="Transcribed_RNA"/>
</dbReference>
<evidence type="ECO:0000256" key="8">
    <source>
        <dbReference type="SAM" id="MobiDB-lite"/>
    </source>
</evidence>
<dbReference type="PRINTS" id="PR01041">
    <property type="entry name" value="TRNASYNTHMET"/>
</dbReference>
<dbReference type="InterPro" id="IPR009068">
    <property type="entry name" value="uS15_NS1_RNA-bd_sf"/>
</dbReference>
<dbReference type="InterPro" id="IPR041872">
    <property type="entry name" value="Anticodon_Met"/>
</dbReference>
<keyword evidence="2 7" id="KW-0436">Ligase</keyword>
<evidence type="ECO:0000256" key="6">
    <source>
        <dbReference type="ARBA" id="ARBA00023146"/>
    </source>
</evidence>
<evidence type="ECO:0000256" key="4">
    <source>
        <dbReference type="ARBA" id="ARBA00022840"/>
    </source>
</evidence>
<dbReference type="CDD" id="cd07957">
    <property type="entry name" value="Anticodon_Ia_Met"/>
    <property type="match status" value="1"/>
</dbReference>
<protein>
    <recommendedName>
        <fullName evidence="1">methionine--tRNA ligase</fullName>
        <ecNumber evidence="1">6.1.1.10</ecNumber>
    </recommendedName>
</protein>
<keyword evidence="4 7" id="KW-0067">ATP-binding</keyword>
<dbReference type="GO" id="GO:0005524">
    <property type="term" value="F:ATP binding"/>
    <property type="evidence" value="ECO:0007669"/>
    <property type="project" value="UniProtKB-KW"/>
</dbReference>
<dbReference type="Pfam" id="PF09334">
    <property type="entry name" value="tRNA-synt_1g"/>
    <property type="match status" value="1"/>
</dbReference>
<evidence type="ECO:0000259" key="9">
    <source>
        <dbReference type="PROSITE" id="PS51185"/>
    </source>
</evidence>
<feature type="region of interest" description="Disordered" evidence="8">
    <location>
        <begin position="386"/>
        <end position="408"/>
    </location>
</feature>
<name>A0A7S3WB22_EMIHU</name>
<dbReference type="PROSITE" id="PS51185">
    <property type="entry name" value="WHEP_TRS_2"/>
    <property type="match status" value="1"/>
</dbReference>
<organism evidence="10">
    <name type="scientific">Emiliania huxleyi</name>
    <name type="common">Coccolithophore</name>
    <name type="synonym">Pontosphaera huxleyi</name>
    <dbReference type="NCBI Taxonomy" id="2903"/>
    <lineage>
        <taxon>Eukaryota</taxon>
        <taxon>Haptista</taxon>
        <taxon>Haptophyta</taxon>
        <taxon>Prymnesiophyceae</taxon>
        <taxon>Isochrysidales</taxon>
        <taxon>Noelaerhabdaceae</taxon>
        <taxon>Emiliania</taxon>
    </lineage>
</organism>
<feature type="domain" description="WHEP-TRS" evidence="9">
    <location>
        <begin position="345"/>
        <end position="401"/>
    </location>
</feature>
<evidence type="ECO:0000256" key="5">
    <source>
        <dbReference type="ARBA" id="ARBA00022917"/>
    </source>
</evidence>
<keyword evidence="6 7" id="KW-0030">Aminoacyl-tRNA synthetase</keyword>
<dbReference type="AlphaFoldDB" id="A0A7S3WB22"/>
<evidence type="ECO:0000256" key="3">
    <source>
        <dbReference type="ARBA" id="ARBA00022741"/>
    </source>
</evidence>
<dbReference type="InterPro" id="IPR033911">
    <property type="entry name" value="MetRS_core"/>
</dbReference>
<dbReference type="SUPFAM" id="SSF47060">
    <property type="entry name" value="S15/NS1 RNA-binding domain"/>
    <property type="match status" value="1"/>
</dbReference>
<dbReference type="Gene3D" id="1.10.730.10">
    <property type="entry name" value="Isoleucyl-tRNA Synthetase, Domain 1"/>
    <property type="match status" value="1"/>
</dbReference>
<dbReference type="InterPro" id="IPR023457">
    <property type="entry name" value="Met-tRNA_synth_2"/>
</dbReference>
<dbReference type="PANTHER" id="PTHR43326:SF1">
    <property type="entry name" value="METHIONINE--TRNA LIGASE, MITOCHONDRIAL"/>
    <property type="match status" value="1"/>
</dbReference>
<dbReference type="InterPro" id="IPR015413">
    <property type="entry name" value="Methionyl/Leucyl_tRNA_Synth"/>
</dbReference>
<dbReference type="SUPFAM" id="SSF47323">
    <property type="entry name" value="Anticodon-binding domain of a subclass of class I aminoacyl-tRNA synthetases"/>
    <property type="match status" value="1"/>
</dbReference>
<accession>A0A7S3WB22</accession>
<comment type="similarity">
    <text evidence="7">Belongs to the class-I aminoacyl-tRNA synthetase family.</text>
</comment>
<dbReference type="Pfam" id="PF19303">
    <property type="entry name" value="Anticodon_3"/>
    <property type="match status" value="1"/>
</dbReference>
<evidence type="ECO:0000256" key="2">
    <source>
        <dbReference type="ARBA" id="ARBA00022598"/>
    </source>
</evidence>
<dbReference type="GO" id="GO:0006431">
    <property type="term" value="P:methionyl-tRNA aminoacylation"/>
    <property type="evidence" value="ECO:0007669"/>
    <property type="project" value="InterPro"/>
</dbReference>
<dbReference type="EC" id="6.1.1.10" evidence="1"/>
<keyword evidence="5 7" id="KW-0648">Protein biosynthesis</keyword>
<dbReference type="InterPro" id="IPR000738">
    <property type="entry name" value="WHEP-TRS_dom"/>
</dbReference>
<dbReference type="GO" id="GO:0004825">
    <property type="term" value="F:methionine-tRNA ligase activity"/>
    <property type="evidence" value="ECO:0007669"/>
    <property type="project" value="UniProtKB-EC"/>
</dbReference>
<evidence type="ECO:0000313" key="10">
    <source>
        <dbReference type="EMBL" id="CAE0546057.1"/>
    </source>
</evidence>
<dbReference type="PANTHER" id="PTHR43326">
    <property type="entry name" value="METHIONYL-TRNA SYNTHETASE"/>
    <property type="match status" value="1"/>
</dbReference>
<sequence>MRDGLRDLSVSRTTFSWGVPVPGPPPPDGLSHVMYVWLDALTNYLTALGYPDTEAADFRSFWPASLHVVGKDILRFHAIYWPAFLMAAGLPLPKRVFAHGWWMNEGEKMSKSVGNVVDPVALVQRYGPDPVRHFLLSDVTFGADGDFSEKKLVESSNAKLANELGNLAYRTLSFTQKQCGGAVPAPDAFSEDDLQLLAEAAALLPQLRTHVDSMALHRYSQGVSGLASAANRYIDVQAPWALKKSEPARMRTVLYVLIEVLRHLALYSQPVTPRIGAALLEQLGVPEGGGRSFAAVGEGSALQPGQPLPPPRIVFQRIEEVDEAEGGGEAPPPAAALTAALTAAEEAALVAEVGAAGERVRSLKASGAGSEEVGGAVATLLELKARLPPDHELNAKPAKKKKSKAAKA</sequence>
<dbReference type="SUPFAM" id="SSF52374">
    <property type="entry name" value="Nucleotidylyl transferase"/>
    <property type="match status" value="1"/>
</dbReference>